<accession>A0A1Q9EIG9</accession>
<gene>
    <name evidence="2" type="ORF">AK812_SmicGene9415</name>
</gene>
<dbReference type="EMBL" id="LSRX01000144">
    <property type="protein sequence ID" value="OLQ07230.1"/>
    <property type="molecule type" value="Genomic_DNA"/>
</dbReference>
<protein>
    <recommendedName>
        <fullName evidence="4">PDZ domain-containing protein</fullName>
    </recommendedName>
</protein>
<evidence type="ECO:0000313" key="3">
    <source>
        <dbReference type="Proteomes" id="UP000186817"/>
    </source>
</evidence>
<sequence length="498" mass="54541">MDCRKDLREVRHKRRGGLLVLLLVATFGSSLPRAITPGSRQAPRSAQAEIQRLKAELRKEGGRQRAETQLGGNESCGGKLQLDAAESKRAHLGAQKRAASLYRGFQLGLTEELTRELGAAIASHASFQSLVRESARKALQMGPQEDPQSQAEAGCDWCGGILIAWTSPPEVREVKPEVQQHFPRPLEPGDILASVDGEDVSNLKREEVLTLMAKSKEGLGFKDDPFCKSLRHSAQKALQMGPQEDPQSQAEAGCDWCGGILIAWTSPPEVREVEPEVQQHYPRPVEPGDMLSSVDGTDVHKLQREEVLTLMAKSKQGLGFAHADPLGKSLRLSAQKALQMGPQEDPQSQAGCDWCAGILIAWTSPPEVRAVIPEVQQHLPRPIAPGDHLVMVDGTDVRNLQRDDILMRFASFEGSVSFRGRDRDHIEAVAWLKTVLQVGTAVCDSRQHRDLRKPVKPGDFLVMVDGVPVIGLEPALILHLFAQFQGDMSLADGASFRP</sequence>
<comment type="caution">
    <text evidence="2">The sequence shown here is derived from an EMBL/GenBank/DDBJ whole genome shotgun (WGS) entry which is preliminary data.</text>
</comment>
<dbReference type="OrthoDB" id="10329123at2759"/>
<keyword evidence="3" id="KW-1185">Reference proteome</keyword>
<name>A0A1Q9EIG9_SYMMI</name>
<evidence type="ECO:0000313" key="2">
    <source>
        <dbReference type="EMBL" id="OLQ07230.1"/>
    </source>
</evidence>
<dbReference type="AlphaFoldDB" id="A0A1Q9EIG9"/>
<dbReference type="SUPFAM" id="SSF50156">
    <property type="entry name" value="PDZ domain-like"/>
    <property type="match status" value="1"/>
</dbReference>
<dbReference type="InterPro" id="IPR036034">
    <property type="entry name" value="PDZ_sf"/>
</dbReference>
<evidence type="ECO:0008006" key="4">
    <source>
        <dbReference type="Google" id="ProtNLM"/>
    </source>
</evidence>
<proteinExistence type="predicted"/>
<feature type="region of interest" description="Disordered" evidence="1">
    <location>
        <begin position="58"/>
        <end position="78"/>
    </location>
</feature>
<organism evidence="2 3">
    <name type="scientific">Symbiodinium microadriaticum</name>
    <name type="common">Dinoflagellate</name>
    <name type="synonym">Zooxanthella microadriatica</name>
    <dbReference type="NCBI Taxonomy" id="2951"/>
    <lineage>
        <taxon>Eukaryota</taxon>
        <taxon>Sar</taxon>
        <taxon>Alveolata</taxon>
        <taxon>Dinophyceae</taxon>
        <taxon>Suessiales</taxon>
        <taxon>Symbiodiniaceae</taxon>
        <taxon>Symbiodinium</taxon>
    </lineage>
</organism>
<reference evidence="2 3" key="1">
    <citation type="submission" date="2016-02" db="EMBL/GenBank/DDBJ databases">
        <title>Genome analysis of coral dinoflagellate symbionts highlights evolutionary adaptations to a symbiotic lifestyle.</title>
        <authorList>
            <person name="Aranda M."/>
            <person name="Li Y."/>
            <person name="Liew Y.J."/>
            <person name="Baumgarten S."/>
            <person name="Simakov O."/>
            <person name="Wilson M."/>
            <person name="Piel J."/>
            <person name="Ashoor H."/>
            <person name="Bougouffa S."/>
            <person name="Bajic V.B."/>
            <person name="Ryu T."/>
            <person name="Ravasi T."/>
            <person name="Bayer T."/>
            <person name="Micklem G."/>
            <person name="Kim H."/>
            <person name="Bhak J."/>
            <person name="Lajeunesse T.C."/>
            <person name="Voolstra C.R."/>
        </authorList>
    </citation>
    <scope>NUCLEOTIDE SEQUENCE [LARGE SCALE GENOMIC DNA]</scope>
    <source>
        <strain evidence="2 3">CCMP2467</strain>
    </source>
</reference>
<dbReference type="Proteomes" id="UP000186817">
    <property type="component" value="Unassembled WGS sequence"/>
</dbReference>
<evidence type="ECO:0000256" key="1">
    <source>
        <dbReference type="SAM" id="MobiDB-lite"/>
    </source>
</evidence>